<evidence type="ECO:0000256" key="5">
    <source>
        <dbReference type="ARBA" id="ARBA00023277"/>
    </source>
</evidence>
<proteinExistence type="predicted"/>
<evidence type="ECO:0008006" key="8">
    <source>
        <dbReference type="Google" id="ProtNLM"/>
    </source>
</evidence>
<accession>A0A1A5YCN0</accession>
<dbReference type="Pfam" id="PF04794">
    <property type="entry name" value="YdjC"/>
    <property type="match status" value="1"/>
</dbReference>
<dbReference type="GO" id="GO:0046872">
    <property type="term" value="F:metal ion binding"/>
    <property type="evidence" value="ECO:0007669"/>
    <property type="project" value="UniProtKB-KW"/>
</dbReference>
<comment type="cofactor">
    <cofactor evidence="1">
        <name>Mg(2+)</name>
        <dbReference type="ChEBI" id="CHEBI:18420"/>
    </cofactor>
</comment>
<dbReference type="STRING" id="1844972.A7K91_23930"/>
<dbReference type="GO" id="GO:0005975">
    <property type="term" value="P:carbohydrate metabolic process"/>
    <property type="evidence" value="ECO:0007669"/>
    <property type="project" value="InterPro"/>
</dbReference>
<keyword evidence="7" id="KW-1185">Reference proteome</keyword>
<dbReference type="AlphaFoldDB" id="A0A1A5YCN0"/>
<name>A0A1A5YCN0_9BACL</name>
<comment type="caution">
    <text evidence="6">The sequence shown here is derived from an EMBL/GenBank/DDBJ whole genome shotgun (WGS) entry which is preliminary data.</text>
</comment>
<reference evidence="6 7" key="1">
    <citation type="submission" date="2016-05" db="EMBL/GenBank/DDBJ databases">
        <title>Paenibacillus oryzae. sp. nov., isolated from the rice root.</title>
        <authorList>
            <person name="Zhang J."/>
            <person name="Zhang X."/>
        </authorList>
    </citation>
    <scope>NUCLEOTIDE SEQUENCE [LARGE SCALE GENOMIC DNA]</scope>
    <source>
        <strain evidence="6 7">1DrF-4</strain>
    </source>
</reference>
<keyword evidence="4" id="KW-0460">Magnesium</keyword>
<dbReference type="EMBL" id="LYPA01000075">
    <property type="protein sequence ID" value="OBR63150.1"/>
    <property type="molecule type" value="Genomic_DNA"/>
</dbReference>
<keyword evidence="2" id="KW-0479">Metal-binding</keyword>
<dbReference type="InterPro" id="IPR011330">
    <property type="entry name" value="Glyco_hydro/deAcase_b/a-brl"/>
</dbReference>
<evidence type="ECO:0000256" key="4">
    <source>
        <dbReference type="ARBA" id="ARBA00022842"/>
    </source>
</evidence>
<evidence type="ECO:0000256" key="3">
    <source>
        <dbReference type="ARBA" id="ARBA00022801"/>
    </source>
</evidence>
<dbReference type="RefSeq" id="WP_068686727.1">
    <property type="nucleotide sequence ID" value="NZ_LYPA01000075.1"/>
</dbReference>
<organism evidence="6 7">
    <name type="scientific">Paenibacillus oryzae</name>
    <dbReference type="NCBI Taxonomy" id="1844972"/>
    <lineage>
        <taxon>Bacteria</taxon>
        <taxon>Bacillati</taxon>
        <taxon>Bacillota</taxon>
        <taxon>Bacilli</taxon>
        <taxon>Bacillales</taxon>
        <taxon>Paenibacillaceae</taxon>
        <taxon>Paenibacillus</taxon>
    </lineage>
</organism>
<dbReference type="CDD" id="cd10802">
    <property type="entry name" value="YdjC_TTHB029_like"/>
    <property type="match status" value="1"/>
</dbReference>
<evidence type="ECO:0000256" key="1">
    <source>
        <dbReference type="ARBA" id="ARBA00001946"/>
    </source>
</evidence>
<dbReference type="InterPro" id="IPR006879">
    <property type="entry name" value="YdjC-like"/>
</dbReference>
<dbReference type="GO" id="GO:0019213">
    <property type="term" value="F:deacetylase activity"/>
    <property type="evidence" value="ECO:0007669"/>
    <property type="project" value="TreeGrafter"/>
</dbReference>
<dbReference type="SUPFAM" id="SSF88713">
    <property type="entry name" value="Glycoside hydrolase/deacetylase"/>
    <property type="match status" value="1"/>
</dbReference>
<keyword evidence="5" id="KW-0119">Carbohydrate metabolism</keyword>
<dbReference type="PANTHER" id="PTHR31609:SF1">
    <property type="entry name" value="CARBOHYDRATE DEACETYLASE"/>
    <property type="match status" value="1"/>
</dbReference>
<sequence>MINKMGLTAKDRLLIINADDFGITEGSNEAIVNLFENKSITSASIINAYPASNNAMDVSIRKGIEYIGVHLTLTSSDLHPCTPVFQQQSLSSLITDEGYFHTDISLLEKNADEKEVRIELESQIRKSILKGIDPTHLDSHGGSVMGLLSGRDFLEVVFDLCEKYRLPFNLPKRILEQPFFNADQLKLFQKRMASAYDRKIVLIDDMVSLPYCSGPNLEYSRLKQQLIDILQRLKPGVTQLTVHPSILTDQLKEITHCYEEREMEYRLLQDDDVKRLIKREQIKLITWKAIRDLQRSI</sequence>
<evidence type="ECO:0000313" key="6">
    <source>
        <dbReference type="EMBL" id="OBR63150.1"/>
    </source>
</evidence>
<dbReference type="Gene3D" id="3.20.20.370">
    <property type="entry name" value="Glycoside hydrolase/deacetylase"/>
    <property type="match status" value="1"/>
</dbReference>
<dbReference type="GO" id="GO:0016787">
    <property type="term" value="F:hydrolase activity"/>
    <property type="evidence" value="ECO:0007669"/>
    <property type="project" value="UniProtKB-KW"/>
</dbReference>
<keyword evidence="3" id="KW-0378">Hydrolase</keyword>
<dbReference type="Proteomes" id="UP000092024">
    <property type="component" value="Unassembled WGS sequence"/>
</dbReference>
<protein>
    <recommendedName>
        <fullName evidence="8">ChbG/HpnK family deacetylase</fullName>
    </recommendedName>
</protein>
<dbReference type="PANTHER" id="PTHR31609">
    <property type="entry name" value="YDJC DEACETYLASE FAMILY MEMBER"/>
    <property type="match status" value="1"/>
</dbReference>
<evidence type="ECO:0000256" key="2">
    <source>
        <dbReference type="ARBA" id="ARBA00022723"/>
    </source>
</evidence>
<evidence type="ECO:0000313" key="7">
    <source>
        <dbReference type="Proteomes" id="UP000092024"/>
    </source>
</evidence>
<gene>
    <name evidence="6" type="ORF">A7K91_23930</name>
</gene>